<evidence type="ECO:0000256" key="5">
    <source>
        <dbReference type="ARBA" id="ARBA00022679"/>
    </source>
</evidence>
<feature type="transmembrane region" description="Helical" evidence="12">
    <location>
        <begin position="222"/>
        <end position="249"/>
    </location>
</feature>
<feature type="transmembrane region" description="Helical" evidence="12">
    <location>
        <begin position="492"/>
        <end position="510"/>
    </location>
</feature>
<feature type="transmembrane region" description="Helical" evidence="12">
    <location>
        <begin position="256"/>
        <end position="275"/>
    </location>
</feature>
<evidence type="ECO:0000256" key="2">
    <source>
        <dbReference type="ARBA" id="ARBA00022448"/>
    </source>
</evidence>
<dbReference type="InterPro" id="IPR036878">
    <property type="entry name" value="Glu_permease_IIB"/>
</dbReference>
<feature type="transmembrane region" description="Helical" evidence="12">
    <location>
        <begin position="314"/>
        <end position="333"/>
    </location>
</feature>
<evidence type="ECO:0000256" key="6">
    <source>
        <dbReference type="ARBA" id="ARBA00022683"/>
    </source>
</evidence>
<dbReference type="InterPro" id="IPR013013">
    <property type="entry name" value="PTS_EIIC_1"/>
</dbReference>
<dbReference type="InterPro" id="IPR018113">
    <property type="entry name" value="PTrfase_EIIB_Cys"/>
</dbReference>
<dbReference type="EMBL" id="JAENBP010000001">
    <property type="protein sequence ID" value="MBJ8349129.1"/>
    <property type="molecule type" value="Genomic_DNA"/>
</dbReference>
<comment type="caution">
    <text evidence="16">The sequence shown here is derived from an EMBL/GenBank/DDBJ whole genome shotgun (WGS) entry which is preliminary data.</text>
</comment>
<keyword evidence="9 12" id="KW-1133">Transmembrane helix</keyword>
<dbReference type="InterPro" id="IPR003352">
    <property type="entry name" value="PTS_EIIC"/>
</dbReference>
<dbReference type="Pfam" id="PF00367">
    <property type="entry name" value="PTS_EIIB"/>
    <property type="match status" value="1"/>
</dbReference>
<dbReference type="FunFam" id="2.70.70.10:FF:000001">
    <property type="entry name" value="PTS system glucose-specific IIA component"/>
    <property type="match status" value="1"/>
</dbReference>
<feature type="transmembrane region" description="Helical" evidence="12">
    <location>
        <begin position="354"/>
        <end position="377"/>
    </location>
</feature>
<dbReference type="SUPFAM" id="SSF51261">
    <property type="entry name" value="Duplicated hybrid motif"/>
    <property type="match status" value="1"/>
</dbReference>
<feature type="active site" description="Phosphocysteine intermediate; for EIIB activity" evidence="11">
    <location>
        <position position="642"/>
    </location>
</feature>
<organism evidence="16 17">
    <name type="scientific">Streptococcus zalophi</name>
    <dbReference type="NCBI Taxonomy" id="640031"/>
    <lineage>
        <taxon>Bacteria</taxon>
        <taxon>Bacillati</taxon>
        <taxon>Bacillota</taxon>
        <taxon>Bacilli</taxon>
        <taxon>Lactobacillales</taxon>
        <taxon>Streptococcaceae</taxon>
        <taxon>Streptococcus</taxon>
    </lineage>
</organism>
<protein>
    <submittedName>
        <fullName evidence="16">PTS transporter subunit EIIC</fullName>
    </submittedName>
</protein>
<dbReference type="NCBIfam" id="TIGR00830">
    <property type="entry name" value="PTBA"/>
    <property type="match status" value="1"/>
</dbReference>
<feature type="transmembrane region" description="Helical" evidence="12">
    <location>
        <begin position="542"/>
        <end position="563"/>
    </location>
</feature>
<dbReference type="PANTHER" id="PTHR30009">
    <property type="entry name" value="CYTOCHROME C-TYPE SYNTHESIS PROTEIN AND PTS TRANSMEMBRANE COMPONENT"/>
    <property type="match status" value="1"/>
</dbReference>
<proteinExistence type="predicted"/>
<keyword evidence="6" id="KW-0598">Phosphotransferase system</keyword>
<dbReference type="SUPFAM" id="SSF55604">
    <property type="entry name" value="Glucose permease domain IIB"/>
    <property type="match status" value="1"/>
</dbReference>
<dbReference type="Pfam" id="PF02378">
    <property type="entry name" value="PTS_EIIC"/>
    <property type="match status" value="1"/>
</dbReference>
<gene>
    <name evidence="16" type="ORF">JHK64_00605</name>
</gene>
<keyword evidence="10 12" id="KW-0472">Membrane</keyword>
<dbReference type="NCBIfam" id="TIGR00826">
    <property type="entry name" value="EIIB_glc"/>
    <property type="match status" value="1"/>
</dbReference>
<sequence>MFRLRKKRLNAYPLYSPFSGRVLGLENVSDETFSKKMLGDGFAVEPTSNKILSPVTGIVTAQQNHAIGILADNGLEILIHIGIDTVKLQGQPFTMNIKEGEKIQVGQELGIVDWKQIEQANISKTTMVIITNSNEKLEEIKLKQGQIDAGKEVAQVSLITEETGDKRESKVKGYLQKLGKSLMMPISIIAAAGIFLGLASVLQNPAIVGENFVNLSAVQNSIGFIRTLVGALFGNLPILFAVSVTIGLAKNEKANAAFSAVIGFLLMHVTISYLLNLRDINLTTSSIAALQDAGKSVVEATKQASLYESVLGIFTYRMNVFGGVVSGILTAWVHNRFYKTELPVFISFFGGKRLVPIMTTIFSPILGSTLFFIWPVLGSGIEGIGNIIANAGLFGTFIFGSLERLLVPTGLHHILNQLVRFTPIGGVANLNGEQFVGALNIFNEQLSSVNPDMDIMRNATKFLSQGKIPFMVFGLPSAALAMYRTALPENKVKVKGFLFAATLATFMTGITEPLEFSFIFLSPFLFVFHALMAGLSFMLTNLFGVSIGNVQGGFIDLTVFGALRGLETRWYFEILLGIIYGLAYYFVFKKVILMKNLKTPGREVEQEEVSVDEISVSQSNNVGQAIVSALGGVENIEAVDNCFTRLRMVLNDSDKIDEGALKATGAAGIIKLDRSNVQIVYGPQVEGIALKVKEASGKSE</sequence>
<comment type="subcellular location">
    <subcellularLocation>
        <location evidence="1">Cell membrane</location>
        <topology evidence="1">Multi-pass membrane protein</topology>
    </subcellularLocation>
</comment>
<dbReference type="Gene3D" id="2.70.70.10">
    <property type="entry name" value="Glucose Permease (Domain IIA)"/>
    <property type="match status" value="1"/>
</dbReference>
<dbReference type="GO" id="GO:0008982">
    <property type="term" value="F:protein-N(PI)-phosphohistidine-sugar phosphotransferase activity"/>
    <property type="evidence" value="ECO:0007669"/>
    <property type="project" value="InterPro"/>
</dbReference>
<evidence type="ECO:0000259" key="14">
    <source>
        <dbReference type="PROSITE" id="PS51098"/>
    </source>
</evidence>
<dbReference type="PROSITE" id="PS51103">
    <property type="entry name" value="PTS_EIIC_TYPE_1"/>
    <property type="match status" value="1"/>
</dbReference>
<dbReference type="PROSITE" id="PS01035">
    <property type="entry name" value="PTS_EIIB_TYPE_1_CYS"/>
    <property type="match status" value="1"/>
</dbReference>
<reference evidence="16 17" key="1">
    <citation type="journal article" date="2021" name="Int. J. Syst. Evol. Microbiol.">
        <title>Streptococcus vicugnae sp. nov., isolated from faeces of alpacas (Vicugna pacos) and cattle (Bos taurus), Streptococcus zalophi sp. nov., and Streptococcus pacificus sp. nov., isolated from respiratory tract of California sea lions (Zalophus californianus).</title>
        <authorList>
            <person name="Volokhov D.V."/>
            <person name="Zagorodnyaya T.A."/>
            <person name="Shen Z."/>
            <person name="Blom J."/>
            <person name="Furtak V.A."/>
            <person name="Eisenberg T."/>
            <person name="Fan P."/>
            <person name="Jeong K.C."/>
            <person name="Gao Y."/>
            <person name="Zhang S."/>
            <person name="Amselle M."/>
        </authorList>
    </citation>
    <scope>NUCLEOTIDE SEQUENCE [LARGE SCALE GENOMIC DNA]</scope>
    <source>
        <strain evidence="17">CSL7508-lung</strain>
    </source>
</reference>
<keyword evidence="3" id="KW-1003">Cell membrane</keyword>
<dbReference type="GO" id="GO:0005886">
    <property type="term" value="C:plasma membrane"/>
    <property type="evidence" value="ECO:0007669"/>
    <property type="project" value="UniProtKB-SubCell"/>
</dbReference>
<keyword evidence="4" id="KW-0762">Sugar transport</keyword>
<evidence type="ECO:0000313" key="16">
    <source>
        <dbReference type="EMBL" id="MBJ8349129.1"/>
    </source>
</evidence>
<evidence type="ECO:0000256" key="7">
    <source>
        <dbReference type="ARBA" id="ARBA00022692"/>
    </source>
</evidence>
<evidence type="ECO:0000256" key="1">
    <source>
        <dbReference type="ARBA" id="ARBA00004651"/>
    </source>
</evidence>
<keyword evidence="5" id="KW-0808">Transferase</keyword>
<dbReference type="InterPro" id="IPR050429">
    <property type="entry name" value="PTS_Glucose_EIICBA"/>
</dbReference>
<evidence type="ECO:0000256" key="9">
    <source>
        <dbReference type="ARBA" id="ARBA00022989"/>
    </source>
</evidence>
<evidence type="ECO:0000256" key="12">
    <source>
        <dbReference type="SAM" id="Phobius"/>
    </source>
</evidence>
<dbReference type="InterPro" id="IPR001127">
    <property type="entry name" value="PTS_EIIA_1_perm"/>
</dbReference>
<dbReference type="AlphaFoldDB" id="A0A934P8V5"/>
<dbReference type="Proteomes" id="UP000644875">
    <property type="component" value="Unassembled WGS sequence"/>
</dbReference>
<accession>A0A934P8V5</accession>
<dbReference type="GO" id="GO:0009401">
    <property type="term" value="P:phosphoenolpyruvate-dependent sugar phosphotransferase system"/>
    <property type="evidence" value="ECO:0007669"/>
    <property type="project" value="UniProtKB-KW"/>
</dbReference>
<evidence type="ECO:0000256" key="4">
    <source>
        <dbReference type="ARBA" id="ARBA00022597"/>
    </source>
</evidence>
<evidence type="ECO:0000256" key="10">
    <source>
        <dbReference type="ARBA" id="ARBA00023136"/>
    </source>
</evidence>
<dbReference type="RefSeq" id="WP_199567060.1">
    <property type="nucleotide sequence ID" value="NZ_JAENBP010000001.1"/>
</dbReference>
<feature type="transmembrane region" description="Helical" evidence="12">
    <location>
        <begin position="569"/>
        <end position="588"/>
    </location>
</feature>
<dbReference type="PROSITE" id="PS51093">
    <property type="entry name" value="PTS_EIIA_TYPE_1"/>
    <property type="match status" value="1"/>
</dbReference>
<dbReference type="InterPro" id="IPR011055">
    <property type="entry name" value="Dup_hybrid_motif"/>
</dbReference>
<dbReference type="GO" id="GO:0016301">
    <property type="term" value="F:kinase activity"/>
    <property type="evidence" value="ECO:0007669"/>
    <property type="project" value="UniProtKB-KW"/>
</dbReference>
<evidence type="ECO:0000259" key="15">
    <source>
        <dbReference type="PROSITE" id="PS51103"/>
    </source>
</evidence>
<dbReference type="Gene3D" id="3.30.1360.60">
    <property type="entry name" value="Glucose permease domain IIB"/>
    <property type="match status" value="1"/>
</dbReference>
<feature type="domain" description="PTS EIIC type-1" evidence="15">
    <location>
        <begin position="169"/>
        <end position="604"/>
    </location>
</feature>
<feature type="transmembrane region" description="Helical" evidence="12">
    <location>
        <begin position="383"/>
        <end position="402"/>
    </location>
</feature>
<dbReference type="InterPro" id="IPR001996">
    <property type="entry name" value="PTS_IIB_1"/>
</dbReference>
<dbReference type="PANTHER" id="PTHR30009:SF24">
    <property type="entry name" value="PTS SYSTEM, IIBC COMPONENT"/>
    <property type="match status" value="1"/>
</dbReference>
<evidence type="ECO:0000256" key="11">
    <source>
        <dbReference type="PROSITE-ProRule" id="PRU00421"/>
    </source>
</evidence>
<keyword evidence="17" id="KW-1185">Reference proteome</keyword>
<feature type="transmembrane region" description="Helical" evidence="12">
    <location>
        <begin position="182"/>
        <end position="202"/>
    </location>
</feature>
<dbReference type="PROSITE" id="PS00371">
    <property type="entry name" value="PTS_EIIA_TYPE_1_HIS"/>
    <property type="match status" value="1"/>
</dbReference>
<dbReference type="GO" id="GO:0090563">
    <property type="term" value="F:protein-phosphocysteine-sugar phosphotransferase activity"/>
    <property type="evidence" value="ECO:0007669"/>
    <property type="project" value="TreeGrafter"/>
</dbReference>
<dbReference type="CDD" id="cd00212">
    <property type="entry name" value="PTS_IIB_glc"/>
    <property type="match status" value="1"/>
</dbReference>
<evidence type="ECO:0000256" key="3">
    <source>
        <dbReference type="ARBA" id="ARBA00022475"/>
    </source>
</evidence>
<keyword evidence="7 12" id="KW-0812">Transmembrane</keyword>
<dbReference type="Pfam" id="PF00358">
    <property type="entry name" value="PTS_EIIA_1"/>
    <property type="match status" value="1"/>
</dbReference>
<evidence type="ECO:0000313" key="17">
    <source>
        <dbReference type="Proteomes" id="UP000644875"/>
    </source>
</evidence>
<keyword evidence="2" id="KW-0813">Transport</keyword>
<evidence type="ECO:0000256" key="8">
    <source>
        <dbReference type="ARBA" id="ARBA00022777"/>
    </source>
</evidence>
<feature type="domain" description="PTS EIIA type-1" evidence="13">
    <location>
        <begin position="30"/>
        <end position="132"/>
    </location>
</feature>
<name>A0A934P8V5_9STRE</name>
<evidence type="ECO:0000259" key="13">
    <source>
        <dbReference type="PROSITE" id="PS51093"/>
    </source>
</evidence>
<feature type="domain" description="PTS EIIB type-1" evidence="14">
    <location>
        <begin position="620"/>
        <end position="700"/>
    </location>
</feature>
<keyword evidence="8" id="KW-0418">Kinase</keyword>
<dbReference type="PROSITE" id="PS51098">
    <property type="entry name" value="PTS_EIIB_TYPE_1"/>
    <property type="match status" value="1"/>
</dbReference>